<sequence length="75" mass="8449">MSPPRTHYSSPPETWRQIGLKSTQLCFSNQLLPTNLVSSSKELRGDEVACFTAFFPTCQRCSRLPKTQSPANWST</sequence>
<comment type="caution">
    <text evidence="1">The sequence shown here is derived from an EMBL/GenBank/DDBJ whole genome shotgun (WGS) entry which is preliminary data.</text>
</comment>
<keyword evidence="2" id="KW-1185">Reference proteome</keyword>
<protein>
    <submittedName>
        <fullName evidence="1">Uncharacterized protein</fullName>
    </submittedName>
</protein>
<reference evidence="1 2" key="1">
    <citation type="submission" date="2021-06" db="EMBL/GenBank/DDBJ databases">
        <authorList>
            <person name="Palmer J.M."/>
        </authorList>
    </citation>
    <scope>NUCLEOTIDE SEQUENCE [LARGE SCALE GENOMIC DNA]</scope>
    <source>
        <strain evidence="1 2">CL_MEX2019</strain>
        <tissue evidence="1">Muscle</tissue>
    </source>
</reference>
<accession>A0ABU7EGC9</accession>
<name>A0ABU7EGC9_9TELE</name>
<dbReference type="Proteomes" id="UP001352852">
    <property type="component" value="Unassembled WGS sequence"/>
</dbReference>
<organism evidence="1 2">
    <name type="scientific">Characodon lateralis</name>
    <dbReference type="NCBI Taxonomy" id="208331"/>
    <lineage>
        <taxon>Eukaryota</taxon>
        <taxon>Metazoa</taxon>
        <taxon>Chordata</taxon>
        <taxon>Craniata</taxon>
        <taxon>Vertebrata</taxon>
        <taxon>Euteleostomi</taxon>
        <taxon>Actinopterygii</taxon>
        <taxon>Neopterygii</taxon>
        <taxon>Teleostei</taxon>
        <taxon>Neoteleostei</taxon>
        <taxon>Acanthomorphata</taxon>
        <taxon>Ovalentaria</taxon>
        <taxon>Atherinomorphae</taxon>
        <taxon>Cyprinodontiformes</taxon>
        <taxon>Goodeidae</taxon>
        <taxon>Characodon</taxon>
    </lineage>
</organism>
<dbReference type="EMBL" id="JAHUTJ010057601">
    <property type="protein sequence ID" value="MED6286311.1"/>
    <property type="molecule type" value="Genomic_DNA"/>
</dbReference>
<evidence type="ECO:0000313" key="1">
    <source>
        <dbReference type="EMBL" id="MED6286311.1"/>
    </source>
</evidence>
<evidence type="ECO:0000313" key="2">
    <source>
        <dbReference type="Proteomes" id="UP001352852"/>
    </source>
</evidence>
<proteinExistence type="predicted"/>
<gene>
    <name evidence="1" type="ORF">CHARACLAT_004702</name>
</gene>